<keyword evidence="4" id="KW-1185">Reference proteome</keyword>
<name>A0AAE7C1I6_9PAST</name>
<evidence type="ECO:0000313" key="5">
    <source>
        <dbReference type="Proteomes" id="UP000502287"/>
    </source>
</evidence>
<proteinExistence type="predicted"/>
<feature type="coiled-coil region" evidence="1">
    <location>
        <begin position="32"/>
        <end position="59"/>
    </location>
</feature>
<dbReference type="KEGG" id="fcl:A4G17_01160"/>
<evidence type="ECO:0000313" key="4">
    <source>
        <dbReference type="Proteomes" id="UP000276901"/>
    </source>
</evidence>
<dbReference type="RefSeq" id="WP_123956850.1">
    <property type="nucleotide sequence ID" value="NZ_CP015029.1"/>
</dbReference>
<dbReference type="Proteomes" id="UP000276901">
    <property type="component" value="Unassembled WGS sequence"/>
</dbReference>
<gene>
    <name evidence="2" type="ORF">A4G17_01160</name>
    <name evidence="3" type="ORF">EDC49_1205</name>
</gene>
<organism evidence="2 5">
    <name type="scientific">Frederiksenia canicola</name>
    <dbReference type="NCBI Taxonomy" id="123824"/>
    <lineage>
        <taxon>Bacteria</taxon>
        <taxon>Pseudomonadati</taxon>
        <taxon>Pseudomonadota</taxon>
        <taxon>Gammaproteobacteria</taxon>
        <taxon>Pasteurellales</taxon>
        <taxon>Pasteurellaceae</taxon>
        <taxon>Frederiksenia</taxon>
    </lineage>
</organism>
<evidence type="ECO:0000313" key="3">
    <source>
        <dbReference type="EMBL" id="RPE93692.1"/>
    </source>
</evidence>
<dbReference type="PIRSF" id="PIRSF034586">
    <property type="entry name" value="Vir_effector_SfrC"/>
    <property type="match status" value="1"/>
</dbReference>
<sequence>MSNTEKLVGSWHNLFEGSQSAIQWVSDNRTQSQRLDNEADSLILELRRLRNTAKRLGESSSHPVTAGFFGLSQAGKSYLISALAADKQGKLQTEFDGKTLDFVEHINPEGGGKEATGLVTRFSRNATGGIRGYPLKLQIFSEVEIIKILINSFFNDFDKEKLDYVCDQNKINDILKKVSNKAVTRSFGGLTEDDVVDLQDYATDNFGKSLSALNANYWAKSTALAPKLAIEDRATLFSILWGEFPEFNDVYIQFAKTLSVLGHASTVYAPLTAVIKEKEGGGISKADSIMNVDMVERLGTSRDEKITVCPKASEDEIAEPVEISLSQLTILTAELVFPLMNATRVPVVENIDLLDFPGYRGRMNITQITADNPVSQLILRGKVAYLFERYTDSQEMNILIMCTPSNTQSEVNDVGPVLERWINKTQGESAEIRHGRKPGLLWAVTKFDIRIQDKLTTTEENLKISWGSDGLLKQTILERFGHYDWFKNWADDKPFNNMFLVRKPGFKVPFLNVENGQELSINDNERAQLDLMKKTFTQDTEIQRHVENPEAKWNAMLELNDGGMKGISDYLETISSPEVKQKRIIEQLNQAIQLVEQRFSSWYQSDGAEEVNKKRQLAQAIIKELQGRSLFLGELLRLFQLPYDTIFSLYHSVDLDESSETGETTVDNAAVASFDMSFDFGDSNTLDIFGEAPTLDPSAEKQENTAPAMKSRFAQAVFKAWIEHLRSFSANEHLMRFFRFNGENRKVLDELVGELITAATRLKLQESLSEAILQNENAGYKRDQVAERQVFTVHTQISDFLAWLGFIQQPTAQRPASRAVAGQAVFETKAVEMVNGLPKLSEQPSTFTRDYLFDWFVAFGAICEQNAGHSAGREIDAAQNAKLGDILNRFTTSKI</sequence>
<evidence type="ECO:0000313" key="2">
    <source>
        <dbReference type="EMBL" id="QIM64157.1"/>
    </source>
</evidence>
<dbReference type="EMBL" id="CP015029">
    <property type="protein sequence ID" value="QIM64157.1"/>
    <property type="molecule type" value="Genomic_DNA"/>
</dbReference>
<dbReference type="Pfam" id="PF10139">
    <property type="entry name" value="Virul_Fac"/>
    <property type="match status" value="1"/>
</dbReference>
<dbReference type="AlphaFoldDB" id="A0AAE7C1I6"/>
<evidence type="ECO:0000256" key="1">
    <source>
        <dbReference type="SAM" id="Coils"/>
    </source>
</evidence>
<accession>A0AAE7C1I6</accession>
<keyword evidence="1" id="KW-0175">Coiled coil</keyword>
<dbReference type="InterPro" id="IPR017030">
    <property type="entry name" value="Vir_effector_SfrC"/>
</dbReference>
<protein>
    <recommendedName>
        <fullName evidence="6">Virulence factor</fullName>
    </recommendedName>
</protein>
<reference evidence="2 5" key="1">
    <citation type="submission" date="2016-03" db="EMBL/GenBank/DDBJ databases">
        <authorList>
            <person name="Hansen M.J."/>
            <person name="Bojesen A.M."/>
            <person name="Planet P."/>
        </authorList>
    </citation>
    <scope>NUCLEOTIDE SEQUENCE [LARGE SCALE GENOMIC DNA]</scope>
    <source>
        <strain evidence="2 5">HPA 21</strain>
    </source>
</reference>
<evidence type="ECO:0008006" key="6">
    <source>
        <dbReference type="Google" id="ProtNLM"/>
    </source>
</evidence>
<reference evidence="3 4" key="2">
    <citation type="submission" date="2018-11" db="EMBL/GenBank/DDBJ databases">
        <title>Genomic Encyclopedia of Type Strains, Phase IV (KMG-IV): sequencing the most valuable type-strain genomes for metagenomic binning, comparative biology and taxonomic classification.</title>
        <authorList>
            <person name="Goeker M."/>
        </authorList>
    </citation>
    <scope>NUCLEOTIDE SEQUENCE [LARGE SCALE GENOMIC DNA]</scope>
    <source>
        <strain evidence="3 4">DSM 25797</strain>
    </source>
</reference>
<dbReference type="Proteomes" id="UP000502287">
    <property type="component" value="Chromosome"/>
</dbReference>
<dbReference type="EMBL" id="RKQT01000002">
    <property type="protein sequence ID" value="RPE93692.1"/>
    <property type="molecule type" value="Genomic_DNA"/>
</dbReference>